<comment type="similarity">
    <text evidence="2 8">Belongs to the sodium:neurotransmitter symporter (SNF) (TC 2.A.22) family.</text>
</comment>
<keyword evidence="4 8" id="KW-0812">Transmembrane</keyword>
<organism evidence="10 11">
    <name type="scientific">Clavelina lepadiformis</name>
    <name type="common">Light-bulb sea squirt</name>
    <name type="synonym">Ascidia lepadiformis</name>
    <dbReference type="NCBI Taxonomy" id="159417"/>
    <lineage>
        <taxon>Eukaryota</taxon>
        <taxon>Metazoa</taxon>
        <taxon>Chordata</taxon>
        <taxon>Tunicata</taxon>
        <taxon>Ascidiacea</taxon>
        <taxon>Aplousobranchia</taxon>
        <taxon>Clavelinidae</taxon>
        <taxon>Clavelina</taxon>
    </lineage>
</organism>
<dbReference type="InterPro" id="IPR037272">
    <property type="entry name" value="SNS_sf"/>
</dbReference>
<accession>A0ABP0EWS7</accession>
<feature type="transmembrane region" description="Helical" evidence="9">
    <location>
        <begin position="316"/>
        <end position="337"/>
    </location>
</feature>
<feature type="transmembrane region" description="Helical" evidence="9">
    <location>
        <begin position="234"/>
        <end position="251"/>
    </location>
</feature>
<name>A0ABP0EWS7_CLALP</name>
<evidence type="ECO:0000313" key="11">
    <source>
        <dbReference type="Proteomes" id="UP001642483"/>
    </source>
</evidence>
<dbReference type="InterPro" id="IPR000175">
    <property type="entry name" value="Na/ntran_symport"/>
</dbReference>
<feature type="transmembrane region" description="Helical" evidence="9">
    <location>
        <begin position="205"/>
        <end position="225"/>
    </location>
</feature>
<feature type="transmembrane region" description="Helical" evidence="9">
    <location>
        <begin position="448"/>
        <end position="472"/>
    </location>
</feature>
<proteinExistence type="inferred from homology"/>
<evidence type="ECO:0000256" key="8">
    <source>
        <dbReference type="RuleBase" id="RU003732"/>
    </source>
</evidence>
<sequence length="625" mass="70149">MDEEKEVKNIEEIEDDARADRGKWANKAEFLLSCIGYCVGLGNVWRFPYLAYENGGGSFLIPYVIMLTFCGIPLFLIELSLGQFSGFGAMTAWRASPIFKGIGMGMMLVSFFVVIYYNVIIAWALYYLFASFQSVLPWTHPCGQEWNSMTCEEYNATVLMATTPAPIENVSKAVEVKRISPSEEYWQNRVLRINNSAGMEDPGSVLWDLCLCLLLAWIIVFACLIKGVKSSGKVVYFTATFPYIILIILLIRGCTLEGALDGIIFYVKPKWHLLQTAKVWKDAAIQIFYSLGISFGGLLTFASYNKFNNNLYRDTFIVAIGNCVTSIFAGFVIFSVIGHMALRLGTDTEKVIDQGPGLAFIAYPEAVSLLPIPQLWSILFFFMLLTLGLDSQFAMVETVITGLLDEFPRVLRPKKYFLTAAICIVSFLLGILLVTEGGLYWFEFYNSYSAYYGLLVLSLILCVVVSWGYGFWFTYPWRFSDDIKLMIGHPPGWFFIGNWMLVAPGLLLFVIIFSAMSHGPITLGDYTYPKWADDLGLCLSATCVAIVPIYMIYRIILALVKKESISELFKPSKKWGPQDRSIPYDQLTGANTTTPLGVYAIGSDPPTFEQAVNDDITDPFPEKKL</sequence>
<evidence type="ECO:0000256" key="2">
    <source>
        <dbReference type="ARBA" id="ARBA00006459"/>
    </source>
</evidence>
<dbReference type="SUPFAM" id="SSF161070">
    <property type="entry name" value="SNF-like"/>
    <property type="match status" value="1"/>
</dbReference>
<feature type="transmembrane region" description="Helical" evidence="9">
    <location>
        <begin position="102"/>
        <end position="129"/>
    </location>
</feature>
<feature type="transmembrane region" description="Helical" evidence="9">
    <location>
        <begin position="283"/>
        <end position="304"/>
    </location>
</feature>
<evidence type="ECO:0000256" key="1">
    <source>
        <dbReference type="ARBA" id="ARBA00004141"/>
    </source>
</evidence>
<feature type="transmembrane region" description="Helical" evidence="9">
    <location>
        <begin position="535"/>
        <end position="560"/>
    </location>
</feature>
<dbReference type="Proteomes" id="UP001642483">
    <property type="component" value="Unassembled WGS sequence"/>
</dbReference>
<dbReference type="PROSITE" id="PS50267">
    <property type="entry name" value="NA_NEUROTRAN_SYMP_3"/>
    <property type="match status" value="1"/>
</dbReference>
<keyword evidence="6 9" id="KW-0472">Membrane</keyword>
<evidence type="ECO:0000256" key="4">
    <source>
        <dbReference type="ARBA" id="ARBA00022692"/>
    </source>
</evidence>
<dbReference type="PANTHER" id="PTHR11616:SF321">
    <property type="entry name" value="SODIUM-DEPENDENT NUTRIENT AMINO ACID TRANSPORTER 1-RELATED"/>
    <property type="match status" value="1"/>
</dbReference>
<evidence type="ECO:0000256" key="9">
    <source>
        <dbReference type="SAM" id="Phobius"/>
    </source>
</evidence>
<keyword evidence="11" id="KW-1185">Reference proteome</keyword>
<keyword evidence="8" id="KW-0769">Symport</keyword>
<dbReference type="PANTHER" id="PTHR11616">
    <property type="entry name" value="SODIUM/CHLORIDE DEPENDENT TRANSPORTER"/>
    <property type="match status" value="1"/>
</dbReference>
<protein>
    <recommendedName>
        <fullName evidence="8">Transporter</fullName>
    </recommendedName>
</protein>
<dbReference type="EMBL" id="CAWYQH010000001">
    <property type="protein sequence ID" value="CAK8671890.1"/>
    <property type="molecule type" value="Genomic_DNA"/>
</dbReference>
<feature type="transmembrane region" description="Helical" evidence="9">
    <location>
        <begin position="416"/>
        <end position="442"/>
    </location>
</feature>
<comment type="caution">
    <text evidence="10">The sequence shown here is derived from an EMBL/GenBank/DDBJ whole genome shotgun (WGS) entry which is preliminary data.</text>
</comment>
<dbReference type="Pfam" id="PF00209">
    <property type="entry name" value="SNF"/>
    <property type="match status" value="1"/>
</dbReference>
<keyword evidence="3 8" id="KW-0813">Transport</keyword>
<keyword evidence="7" id="KW-0325">Glycoprotein</keyword>
<feature type="transmembrane region" description="Helical" evidence="9">
    <location>
        <begin position="30"/>
        <end position="48"/>
    </location>
</feature>
<evidence type="ECO:0000256" key="5">
    <source>
        <dbReference type="ARBA" id="ARBA00022989"/>
    </source>
</evidence>
<evidence type="ECO:0000256" key="6">
    <source>
        <dbReference type="ARBA" id="ARBA00023136"/>
    </source>
</evidence>
<keyword evidence="5 9" id="KW-1133">Transmembrane helix</keyword>
<feature type="transmembrane region" description="Helical" evidence="9">
    <location>
        <begin position="60"/>
        <end position="81"/>
    </location>
</feature>
<dbReference type="PRINTS" id="PR00176">
    <property type="entry name" value="NANEUSMPORT"/>
</dbReference>
<feature type="transmembrane region" description="Helical" evidence="9">
    <location>
        <begin position="493"/>
        <end position="515"/>
    </location>
</feature>
<feature type="transmembrane region" description="Helical" evidence="9">
    <location>
        <begin position="378"/>
        <end position="404"/>
    </location>
</feature>
<evidence type="ECO:0000256" key="3">
    <source>
        <dbReference type="ARBA" id="ARBA00022448"/>
    </source>
</evidence>
<reference evidence="10 11" key="1">
    <citation type="submission" date="2024-02" db="EMBL/GenBank/DDBJ databases">
        <authorList>
            <person name="Daric V."/>
            <person name="Darras S."/>
        </authorList>
    </citation>
    <scope>NUCLEOTIDE SEQUENCE [LARGE SCALE GENOMIC DNA]</scope>
</reference>
<comment type="subcellular location">
    <subcellularLocation>
        <location evidence="1">Membrane</location>
        <topology evidence="1">Multi-pass membrane protein</topology>
    </subcellularLocation>
</comment>
<evidence type="ECO:0000256" key="7">
    <source>
        <dbReference type="ARBA" id="ARBA00023180"/>
    </source>
</evidence>
<evidence type="ECO:0000313" key="10">
    <source>
        <dbReference type="EMBL" id="CAK8671890.1"/>
    </source>
</evidence>
<dbReference type="PROSITE" id="PS00610">
    <property type="entry name" value="NA_NEUROTRAN_SYMP_1"/>
    <property type="match status" value="1"/>
</dbReference>
<gene>
    <name evidence="10" type="ORF">CVLEPA_LOCUS920</name>
</gene>